<evidence type="ECO:0000313" key="2">
    <source>
        <dbReference type="Proteomes" id="UP000192582"/>
    </source>
</evidence>
<reference evidence="1 2" key="1">
    <citation type="submission" date="2017-04" db="EMBL/GenBank/DDBJ databases">
        <authorList>
            <person name="Afonso C.L."/>
            <person name="Miller P.J."/>
            <person name="Scott M.A."/>
            <person name="Spackman E."/>
            <person name="Goraichik I."/>
            <person name="Dimitrov K.M."/>
            <person name="Suarez D.L."/>
            <person name="Swayne D.E."/>
        </authorList>
    </citation>
    <scope>NUCLEOTIDE SEQUENCE [LARGE SCALE GENOMIC DNA]</scope>
    <source>
        <strain evidence="1 2">KR-140</strain>
    </source>
</reference>
<gene>
    <name evidence="1" type="ORF">SAMN00790413_05833</name>
</gene>
<organism evidence="1 2">
    <name type="scientific">Deinococcus hopiensis KR-140</name>
    <dbReference type="NCBI Taxonomy" id="695939"/>
    <lineage>
        <taxon>Bacteria</taxon>
        <taxon>Thermotogati</taxon>
        <taxon>Deinococcota</taxon>
        <taxon>Deinococci</taxon>
        <taxon>Deinococcales</taxon>
        <taxon>Deinococcaceae</taxon>
        <taxon>Deinococcus</taxon>
    </lineage>
</organism>
<sequence>METVTIAGDYLYKRDLQARTYDLDAFLKARISNTGALAAEGAQIMFWCADGYAPIAKLSDVLGQGA</sequence>
<protein>
    <submittedName>
        <fullName evidence="1">Uncharacterized protein</fullName>
    </submittedName>
</protein>
<dbReference type="RefSeq" id="WP_084045451.1">
    <property type="nucleotide sequence ID" value="NZ_FWWU01000003.1"/>
</dbReference>
<accession>A0A1W1UEJ1</accession>
<keyword evidence="2" id="KW-1185">Reference proteome</keyword>
<proteinExistence type="predicted"/>
<dbReference type="OrthoDB" id="69276at2"/>
<evidence type="ECO:0000313" key="1">
    <source>
        <dbReference type="EMBL" id="SMB79204.1"/>
    </source>
</evidence>
<dbReference type="Proteomes" id="UP000192582">
    <property type="component" value="Unassembled WGS sequence"/>
</dbReference>
<name>A0A1W1UEJ1_9DEIO</name>
<dbReference type="EMBL" id="FWWU01000003">
    <property type="protein sequence ID" value="SMB79204.1"/>
    <property type="molecule type" value="Genomic_DNA"/>
</dbReference>
<dbReference type="STRING" id="695939.SAMN00790413_05833"/>
<dbReference type="AlphaFoldDB" id="A0A1W1UEJ1"/>